<dbReference type="InterPro" id="IPR000014">
    <property type="entry name" value="PAS"/>
</dbReference>
<name>A0ABP9QSR1_9RHOO</name>
<feature type="domain" description="MEKHLA" evidence="1">
    <location>
        <begin position="7"/>
        <end position="145"/>
    </location>
</feature>
<dbReference type="InterPro" id="IPR013978">
    <property type="entry name" value="MEKHLA"/>
</dbReference>
<evidence type="ECO:0000313" key="2">
    <source>
        <dbReference type="EMBL" id="GAA5166671.1"/>
    </source>
</evidence>
<dbReference type="EMBL" id="BAABLD010000008">
    <property type="protein sequence ID" value="GAA5166671.1"/>
    <property type="molecule type" value="Genomic_DNA"/>
</dbReference>
<dbReference type="Proteomes" id="UP001500547">
    <property type="component" value="Unassembled WGS sequence"/>
</dbReference>
<gene>
    <name evidence="2" type="ORF">GCM10025770_24140</name>
</gene>
<protein>
    <submittedName>
        <fullName evidence="2">MEKHLA domain-containing protein</fullName>
    </submittedName>
</protein>
<dbReference type="NCBIfam" id="TIGR00229">
    <property type="entry name" value="sensory_box"/>
    <property type="match status" value="1"/>
</dbReference>
<organism evidence="2 3">
    <name type="scientific">Viridibacterium curvum</name>
    <dbReference type="NCBI Taxonomy" id="1101404"/>
    <lineage>
        <taxon>Bacteria</taxon>
        <taxon>Pseudomonadati</taxon>
        <taxon>Pseudomonadota</taxon>
        <taxon>Betaproteobacteria</taxon>
        <taxon>Rhodocyclales</taxon>
        <taxon>Rhodocyclaceae</taxon>
        <taxon>Viridibacterium</taxon>
    </lineage>
</organism>
<dbReference type="Pfam" id="PF08670">
    <property type="entry name" value="MEKHLA"/>
    <property type="match status" value="1"/>
</dbReference>
<comment type="caution">
    <text evidence="2">The sequence shown here is derived from an EMBL/GenBank/DDBJ whole genome shotgun (WGS) entry which is preliminary data.</text>
</comment>
<dbReference type="CDD" id="cd00130">
    <property type="entry name" value="PAS"/>
    <property type="match status" value="1"/>
</dbReference>
<keyword evidence="3" id="KW-1185">Reference proteome</keyword>
<reference evidence="3" key="1">
    <citation type="journal article" date="2019" name="Int. J. Syst. Evol. Microbiol.">
        <title>The Global Catalogue of Microorganisms (GCM) 10K type strain sequencing project: providing services to taxonomists for standard genome sequencing and annotation.</title>
        <authorList>
            <consortium name="The Broad Institute Genomics Platform"/>
            <consortium name="The Broad Institute Genome Sequencing Center for Infectious Disease"/>
            <person name="Wu L."/>
            <person name="Ma J."/>
        </authorList>
    </citation>
    <scope>NUCLEOTIDE SEQUENCE [LARGE SCALE GENOMIC DNA]</scope>
    <source>
        <strain evidence="3">JCM 18715</strain>
    </source>
</reference>
<accession>A0ABP9QSR1</accession>
<proteinExistence type="predicted"/>
<dbReference type="SUPFAM" id="SSF55785">
    <property type="entry name" value="PYP-like sensor domain (PAS domain)"/>
    <property type="match status" value="1"/>
</dbReference>
<evidence type="ECO:0000259" key="1">
    <source>
        <dbReference type="Pfam" id="PF08670"/>
    </source>
</evidence>
<dbReference type="RefSeq" id="WP_345533224.1">
    <property type="nucleotide sequence ID" value="NZ_BAABLD010000008.1"/>
</dbReference>
<dbReference type="InterPro" id="IPR035965">
    <property type="entry name" value="PAS-like_dom_sf"/>
</dbReference>
<evidence type="ECO:0000313" key="3">
    <source>
        <dbReference type="Proteomes" id="UP001500547"/>
    </source>
</evidence>
<dbReference type="Gene3D" id="3.30.450.20">
    <property type="entry name" value="PAS domain"/>
    <property type="match status" value="1"/>
</dbReference>
<sequence length="151" mass="17107">MTRNETDWAALILDSHLRLLGRPLADLALEGQALLDWLRDDAPFCVLAHDASEDPCFVYANAATLRCFGFARDEFLGMPSRLSAEAPRREEREALLADVRRQGFSTGYRGLRIGKQGQRFWIEDVTVWNLIENGERVGQAATYRRITPAQL</sequence>